<dbReference type="GO" id="GO:0005634">
    <property type="term" value="C:nucleus"/>
    <property type="evidence" value="ECO:0007669"/>
    <property type="project" value="TreeGrafter"/>
</dbReference>
<dbReference type="PANTHER" id="PTHR12480">
    <property type="entry name" value="ARGININE DEMETHYLASE AND LYSYL-HYDROXYLASE JMJD"/>
    <property type="match status" value="1"/>
</dbReference>
<name>A0A8B7RUV6_HIPAR</name>
<keyword evidence="5" id="KW-0256">Endoplasmic reticulum</keyword>
<dbReference type="Pfam" id="PF13621">
    <property type="entry name" value="Cupin_8"/>
    <property type="match status" value="1"/>
</dbReference>
<evidence type="ECO:0000256" key="5">
    <source>
        <dbReference type="ARBA" id="ARBA00022824"/>
    </source>
</evidence>
<evidence type="ECO:0000256" key="6">
    <source>
        <dbReference type="ARBA" id="ARBA00023180"/>
    </source>
</evidence>
<dbReference type="InterPro" id="IPR041667">
    <property type="entry name" value="Cupin_8"/>
</dbReference>
<feature type="chain" id="PRO_5034357992" description="JmjC domain-containing protein 8" evidence="10">
    <location>
        <begin position="23"/>
        <end position="267"/>
    </location>
</feature>
<dbReference type="RefSeq" id="XP_019504123.1">
    <property type="nucleotide sequence ID" value="XM_019648578.1"/>
</dbReference>
<evidence type="ECO:0000256" key="8">
    <source>
        <dbReference type="ARBA" id="ARBA00073472"/>
    </source>
</evidence>
<feature type="domain" description="JmjC" evidence="11">
    <location>
        <begin position="134"/>
        <end position="267"/>
    </location>
</feature>
<comment type="subcellular location">
    <subcellularLocation>
        <location evidence="2">Cytoplasm</location>
    </subcellularLocation>
    <subcellularLocation>
        <location evidence="1">Endoplasmic reticulum lumen</location>
    </subcellularLocation>
</comment>
<evidence type="ECO:0000313" key="12">
    <source>
        <dbReference type="Proteomes" id="UP000694851"/>
    </source>
</evidence>
<dbReference type="Proteomes" id="UP000694851">
    <property type="component" value="Unplaced"/>
</dbReference>
<dbReference type="AlphaFoldDB" id="A0A8B7RUV6"/>
<protein>
    <recommendedName>
        <fullName evidence="8">JmjC domain-containing protein 8</fullName>
    </recommendedName>
    <alternativeName>
        <fullName evidence="9">Jumonji domain-containing protein 8</fullName>
    </alternativeName>
</protein>
<dbReference type="FunFam" id="2.60.120.650:FF:000039">
    <property type="entry name" value="JmjC domain-containing protein 8"/>
    <property type="match status" value="1"/>
</dbReference>
<dbReference type="InterPro" id="IPR003347">
    <property type="entry name" value="JmjC_dom"/>
</dbReference>
<evidence type="ECO:0000256" key="10">
    <source>
        <dbReference type="SAM" id="SignalP"/>
    </source>
</evidence>
<organism evidence="12 13">
    <name type="scientific">Hipposideros armiger</name>
    <name type="common">Great Himalayan leaf-nosed bat</name>
    <dbReference type="NCBI Taxonomy" id="186990"/>
    <lineage>
        <taxon>Eukaryota</taxon>
        <taxon>Metazoa</taxon>
        <taxon>Chordata</taxon>
        <taxon>Craniata</taxon>
        <taxon>Vertebrata</taxon>
        <taxon>Euteleostomi</taxon>
        <taxon>Mammalia</taxon>
        <taxon>Eutheria</taxon>
        <taxon>Laurasiatheria</taxon>
        <taxon>Chiroptera</taxon>
        <taxon>Yinpterochiroptera</taxon>
        <taxon>Rhinolophoidea</taxon>
        <taxon>Hipposideridae</taxon>
        <taxon>Hipposideros</taxon>
    </lineage>
</organism>
<keyword evidence="12" id="KW-1185">Reference proteome</keyword>
<feature type="signal peptide" evidence="10">
    <location>
        <begin position="1"/>
        <end position="22"/>
    </location>
</feature>
<keyword evidence="4 10" id="KW-0732">Signal</keyword>
<gene>
    <name evidence="13" type="primary">JMJD8</name>
</gene>
<dbReference type="InterPro" id="IPR050910">
    <property type="entry name" value="JMJD6_ArgDemeth/LysHydrox"/>
</dbReference>
<dbReference type="GO" id="GO:0005788">
    <property type="term" value="C:endoplasmic reticulum lumen"/>
    <property type="evidence" value="ECO:0007669"/>
    <property type="project" value="UniProtKB-SubCell"/>
</dbReference>
<dbReference type="CTD" id="339123"/>
<sequence length="267" mass="30271">METGARPLLLLLFWMLAAPARPGLEGDGGWQRRGPGTSAAVAEERCTVERRSDLTYAEFIQHYAFSRPVILQGLTDNSRFRALCSRERLLASFGDNVVRLSTANTYSYQKVDIPFQEYVEQLLHPQDPTSLGNDTLYFFGDNNFTEWASLFRHYSPPTFGLLGTTPAYSFGIAGAGTGVPFHWHGPGFSEVIYGRKRWFLYPPEKTPKFHPNKTTLSWLRDMYPALTPSAQPLECTIQPGEVLYFPDRWWHATLNLDTSVFISTFLS</sequence>
<dbReference type="Gene3D" id="2.60.120.650">
    <property type="entry name" value="Cupin"/>
    <property type="match status" value="1"/>
</dbReference>
<evidence type="ECO:0000256" key="3">
    <source>
        <dbReference type="ARBA" id="ARBA00022490"/>
    </source>
</evidence>
<keyword evidence="3" id="KW-0963">Cytoplasm</keyword>
<dbReference type="GO" id="GO:0000987">
    <property type="term" value="F:cis-regulatory region sequence-specific DNA binding"/>
    <property type="evidence" value="ECO:0007669"/>
    <property type="project" value="TreeGrafter"/>
</dbReference>
<keyword evidence="6" id="KW-0325">Glycoprotein</keyword>
<evidence type="ECO:0000256" key="9">
    <source>
        <dbReference type="ARBA" id="ARBA00082908"/>
    </source>
</evidence>
<reference evidence="13" key="1">
    <citation type="submission" date="2025-08" db="UniProtKB">
        <authorList>
            <consortium name="RefSeq"/>
        </authorList>
    </citation>
    <scope>IDENTIFICATION</scope>
    <source>
        <tissue evidence="13">Muscle</tissue>
    </source>
</reference>
<proteinExistence type="predicted"/>
<evidence type="ECO:0000256" key="2">
    <source>
        <dbReference type="ARBA" id="ARBA00004496"/>
    </source>
</evidence>
<evidence type="ECO:0000259" key="11">
    <source>
        <dbReference type="PROSITE" id="PS51184"/>
    </source>
</evidence>
<accession>A0A8B7RUV6</accession>
<dbReference type="OrthoDB" id="438164at2759"/>
<dbReference type="GeneID" id="109385881"/>
<dbReference type="SUPFAM" id="SSF51197">
    <property type="entry name" value="Clavaminate synthase-like"/>
    <property type="match status" value="1"/>
</dbReference>
<evidence type="ECO:0000256" key="7">
    <source>
        <dbReference type="ARBA" id="ARBA00065919"/>
    </source>
</evidence>
<dbReference type="PROSITE" id="PS51184">
    <property type="entry name" value="JMJC"/>
    <property type="match status" value="1"/>
</dbReference>
<comment type="subunit">
    <text evidence="7">Oligomer. Dimer. Interacts with PKM; regulates angiogenesis and metabolism.</text>
</comment>
<evidence type="ECO:0000313" key="13">
    <source>
        <dbReference type="RefSeq" id="XP_019504123.1"/>
    </source>
</evidence>
<evidence type="ECO:0000256" key="4">
    <source>
        <dbReference type="ARBA" id="ARBA00022729"/>
    </source>
</evidence>
<dbReference type="PANTHER" id="PTHR12480:SF21">
    <property type="entry name" value="JMJC DOMAIN-CONTAINING PROTEIN 8"/>
    <property type="match status" value="1"/>
</dbReference>
<evidence type="ECO:0000256" key="1">
    <source>
        <dbReference type="ARBA" id="ARBA00004319"/>
    </source>
</evidence>